<comment type="caution">
    <text evidence="3">The sequence shown here is derived from an EMBL/GenBank/DDBJ whole genome shotgun (WGS) entry which is preliminary data.</text>
</comment>
<keyword evidence="2" id="KW-1133">Transmembrane helix</keyword>
<protein>
    <submittedName>
        <fullName evidence="3">Uncharacterized protein</fullName>
    </submittedName>
</protein>
<evidence type="ECO:0000313" key="3">
    <source>
        <dbReference type="EMBL" id="CCH97356.1"/>
    </source>
</evidence>
<dbReference type="Proteomes" id="UP000003172">
    <property type="component" value="Unassembled WGS sequence"/>
</dbReference>
<feature type="region of interest" description="Disordered" evidence="1">
    <location>
        <begin position="34"/>
        <end position="77"/>
    </location>
</feature>
<keyword evidence="2" id="KW-0812">Transmembrane</keyword>
<feature type="transmembrane region" description="Helical" evidence="2">
    <location>
        <begin position="232"/>
        <end position="253"/>
    </location>
</feature>
<reference evidence="3 4" key="1">
    <citation type="submission" date="2012-04" db="EMBL/GenBank/DDBJ databases">
        <authorList>
            <person name="Genoscope - CEA"/>
        </authorList>
    </citation>
    <scope>NUCLEOTIDE SEQUENCE [LARGE SCALE GENOMIC DNA]</scope>
    <source>
        <strain evidence="3 4">9717</strain>
    </source>
</reference>
<dbReference type="HOGENOM" id="CLU_725243_0_0_3"/>
<feature type="transmembrane region" description="Helical" evidence="2">
    <location>
        <begin position="164"/>
        <end position="182"/>
    </location>
</feature>
<feature type="transmembrane region" description="Helical" evidence="2">
    <location>
        <begin position="134"/>
        <end position="152"/>
    </location>
</feature>
<sequence length="381" mass="41807">MKKSIVKWMLTALLTTVFVTFAYGLVTNVLAQTPSPTPSVTPSSKTPSPTPAPTSSPQIPSRTAAATSSPQTQSGTPAKFSRQALAIALGGVLGFYTITVLWVSWDNNYNFRELWIKPVALTAGHLGKASLSNFQIFGFTLVVLFRLLYTLSNEKELSGLSNDILLLLGISAVGTTGSKVVALGNKRLTFSNWAWLRNHQWLTIGEKGYEKKPELEDAKWSDLIKSGGSFDVYSFQLAGFSLLVAASLFLGVFGTGSDLATFTLPQNFLSILGLSNVVYLGGKVTDPNSYEELNQKIDELRTEETDLISQYPNIQPESYGKYIAKARIVAEMLRSFYGEKGIFSGNPIDFSKLMPNIPQKDPQFQPAITVLRYLVWFDRGA</sequence>
<evidence type="ECO:0000256" key="2">
    <source>
        <dbReference type="SAM" id="Phobius"/>
    </source>
</evidence>
<proteinExistence type="predicted"/>
<gene>
    <name evidence="3" type="ORF">MICAB_320006</name>
</gene>
<dbReference type="RefSeq" id="WP_002756837.1">
    <property type="nucleotide sequence ID" value="NZ_HE972660.1"/>
</dbReference>
<keyword evidence="2" id="KW-0472">Membrane</keyword>
<name>I4FNY1_MICAE</name>
<dbReference type="EMBL" id="CAII01000246">
    <property type="protein sequence ID" value="CCH97356.1"/>
    <property type="molecule type" value="Genomic_DNA"/>
</dbReference>
<evidence type="ECO:0000256" key="1">
    <source>
        <dbReference type="SAM" id="MobiDB-lite"/>
    </source>
</evidence>
<evidence type="ECO:0000313" key="4">
    <source>
        <dbReference type="Proteomes" id="UP000003172"/>
    </source>
</evidence>
<organism evidence="3 4">
    <name type="scientific">Microcystis aeruginosa PCC 9717</name>
    <dbReference type="NCBI Taxonomy" id="1160286"/>
    <lineage>
        <taxon>Bacteria</taxon>
        <taxon>Bacillati</taxon>
        <taxon>Cyanobacteriota</taxon>
        <taxon>Cyanophyceae</taxon>
        <taxon>Oscillatoriophycideae</taxon>
        <taxon>Chroococcales</taxon>
        <taxon>Microcystaceae</taxon>
        <taxon>Microcystis</taxon>
    </lineage>
</organism>
<feature type="compositionally biased region" description="Low complexity" evidence="1">
    <location>
        <begin position="38"/>
        <end position="47"/>
    </location>
</feature>
<feature type="transmembrane region" description="Helical" evidence="2">
    <location>
        <begin position="84"/>
        <end position="105"/>
    </location>
</feature>
<accession>I4FNY1</accession>
<feature type="compositionally biased region" description="Polar residues" evidence="1">
    <location>
        <begin position="64"/>
        <end position="76"/>
    </location>
</feature>
<dbReference type="AlphaFoldDB" id="I4FNY1"/>